<dbReference type="InterPro" id="IPR028909">
    <property type="entry name" value="bL21-like"/>
</dbReference>
<organism evidence="4 5">
    <name type="scientific">Schizothecium vesticola</name>
    <dbReference type="NCBI Taxonomy" id="314040"/>
    <lineage>
        <taxon>Eukaryota</taxon>
        <taxon>Fungi</taxon>
        <taxon>Dikarya</taxon>
        <taxon>Ascomycota</taxon>
        <taxon>Pezizomycotina</taxon>
        <taxon>Sordariomycetes</taxon>
        <taxon>Sordariomycetidae</taxon>
        <taxon>Sordariales</taxon>
        <taxon>Schizotheciaceae</taxon>
        <taxon>Schizothecium</taxon>
    </lineage>
</organism>
<dbReference type="PANTHER" id="PTHR21349:SF0">
    <property type="entry name" value="LARGE RIBOSOMAL SUBUNIT PROTEIN BL21M"/>
    <property type="match status" value="1"/>
</dbReference>
<dbReference type="GO" id="GO:0005762">
    <property type="term" value="C:mitochondrial large ribosomal subunit"/>
    <property type="evidence" value="ECO:0007669"/>
    <property type="project" value="TreeGrafter"/>
</dbReference>
<reference evidence="4" key="1">
    <citation type="submission" date="2023-06" db="EMBL/GenBank/DDBJ databases">
        <title>Genome-scale phylogeny and comparative genomics of the fungal order Sordariales.</title>
        <authorList>
            <consortium name="Lawrence Berkeley National Laboratory"/>
            <person name="Hensen N."/>
            <person name="Bonometti L."/>
            <person name="Westerberg I."/>
            <person name="Brannstrom I.O."/>
            <person name="Guillou S."/>
            <person name="Cros-Aarteil S."/>
            <person name="Calhoun S."/>
            <person name="Haridas S."/>
            <person name="Kuo A."/>
            <person name="Mondo S."/>
            <person name="Pangilinan J."/>
            <person name="Riley R."/>
            <person name="LaButti K."/>
            <person name="Andreopoulos B."/>
            <person name="Lipzen A."/>
            <person name="Chen C."/>
            <person name="Yanf M."/>
            <person name="Daum C."/>
            <person name="Ng V."/>
            <person name="Clum A."/>
            <person name="Steindorff A."/>
            <person name="Ohm R."/>
            <person name="Martin F."/>
            <person name="Silar P."/>
            <person name="Natvig D."/>
            <person name="Lalanne C."/>
            <person name="Gautier V."/>
            <person name="Ament-velasquez S.L."/>
            <person name="Kruys A."/>
            <person name="Hutchinson M.I."/>
            <person name="Powell A.J."/>
            <person name="Barry K."/>
            <person name="Miller A.N."/>
            <person name="Grigoriev I.V."/>
            <person name="Debuchy R."/>
            <person name="Gladieux P."/>
            <person name="Thoren M.H."/>
            <person name="Johannesson H."/>
        </authorList>
    </citation>
    <scope>NUCLEOTIDE SEQUENCE</scope>
    <source>
        <strain evidence="4">SMH3187-1</strain>
    </source>
</reference>
<proteinExistence type="inferred from homology"/>
<evidence type="ECO:0000256" key="2">
    <source>
        <dbReference type="ARBA" id="ARBA00044129"/>
    </source>
</evidence>
<feature type="compositionally biased region" description="Low complexity" evidence="3">
    <location>
        <begin position="61"/>
        <end position="70"/>
    </location>
</feature>
<feature type="region of interest" description="Disordered" evidence="3">
    <location>
        <begin position="31"/>
        <end position="122"/>
    </location>
</feature>
<evidence type="ECO:0000256" key="3">
    <source>
        <dbReference type="SAM" id="MobiDB-lite"/>
    </source>
</evidence>
<dbReference type="EMBL" id="JAUKUD010000002">
    <property type="protein sequence ID" value="KAK0751615.1"/>
    <property type="molecule type" value="Genomic_DNA"/>
</dbReference>
<sequence>MSRALLRSVLELRAAPSPRLPLPTILRTLTTSTTTSHAAQPSEPRLFNQTTPNIDPPPPSETTTTTTSDSAPPPFNYRGVVPPRLHPSRYQPRHQPHNPPPELLPKSPPPPPPTTSTPSLDPSVATLLPLLAAQPAHYVTVHIHGRPYLVTAGDTVKLPFRMPGVSPGDVLRLNRASVLGSRDYTLKGAPWVDERLFAVRAVVTGTETEPPRLLIKKRRRCRRKRRVVSQHWYTTLTISEVKVCRDADAGLEPVEEGLVEETS</sequence>
<gene>
    <name evidence="4" type="ORF">B0T18DRAFT_402958</name>
</gene>
<dbReference type="AlphaFoldDB" id="A0AA40F5K5"/>
<evidence type="ECO:0000313" key="5">
    <source>
        <dbReference type="Proteomes" id="UP001172155"/>
    </source>
</evidence>
<feature type="compositionally biased region" description="Pro residues" evidence="3">
    <location>
        <begin position="97"/>
        <end position="115"/>
    </location>
</feature>
<comment type="similarity">
    <text evidence="1">Belongs to the bacterial ribosomal protein bL21 family.</text>
</comment>
<keyword evidence="4" id="KW-0687">Ribonucleoprotein</keyword>
<evidence type="ECO:0000256" key="1">
    <source>
        <dbReference type="ARBA" id="ARBA00008563"/>
    </source>
</evidence>
<dbReference type="SUPFAM" id="SSF141091">
    <property type="entry name" value="L21p-like"/>
    <property type="match status" value="1"/>
</dbReference>
<dbReference type="GO" id="GO:0003735">
    <property type="term" value="F:structural constituent of ribosome"/>
    <property type="evidence" value="ECO:0007669"/>
    <property type="project" value="TreeGrafter"/>
</dbReference>
<dbReference type="InterPro" id="IPR036164">
    <property type="entry name" value="bL21-like_sf"/>
</dbReference>
<keyword evidence="4" id="KW-0689">Ribosomal protein</keyword>
<dbReference type="PANTHER" id="PTHR21349">
    <property type="entry name" value="50S RIBOSOMAL PROTEIN L21"/>
    <property type="match status" value="1"/>
</dbReference>
<dbReference type="Pfam" id="PF00829">
    <property type="entry name" value="Ribosomal_L21p"/>
    <property type="match status" value="1"/>
</dbReference>
<evidence type="ECO:0000313" key="4">
    <source>
        <dbReference type="EMBL" id="KAK0751615.1"/>
    </source>
</evidence>
<keyword evidence="5" id="KW-1185">Reference proteome</keyword>
<comment type="caution">
    <text evidence="4">The sequence shown here is derived from an EMBL/GenBank/DDBJ whole genome shotgun (WGS) entry which is preliminary data.</text>
</comment>
<name>A0AA40F5K5_9PEZI</name>
<protein>
    <recommendedName>
        <fullName evidence="2">Large ribosomal subunit protein bL21m</fullName>
    </recommendedName>
</protein>
<accession>A0AA40F5K5</accession>
<dbReference type="Proteomes" id="UP001172155">
    <property type="component" value="Unassembled WGS sequence"/>
</dbReference>